<evidence type="ECO:0000256" key="1">
    <source>
        <dbReference type="SAM" id="SignalP"/>
    </source>
</evidence>
<evidence type="ECO:0000313" key="4">
    <source>
        <dbReference type="Proteomes" id="UP000518288"/>
    </source>
</evidence>
<feature type="signal peptide" evidence="1">
    <location>
        <begin position="1"/>
        <end position="24"/>
    </location>
</feature>
<evidence type="ECO:0000313" key="3">
    <source>
        <dbReference type="EMBL" id="NYG33504.1"/>
    </source>
</evidence>
<dbReference type="Pfam" id="PF07589">
    <property type="entry name" value="PEP-CTERM"/>
    <property type="match status" value="1"/>
</dbReference>
<dbReference type="InterPro" id="IPR013424">
    <property type="entry name" value="Ice-binding_C"/>
</dbReference>
<evidence type="ECO:0000259" key="2">
    <source>
        <dbReference type="Pfam" id="PF07589"/>
    </source>
</evidence>
<keyword evidence="1" id="KW-0732">Signal</keyword>
<proteinExistence type="predicted"/>
<keyword evidence="4" id="KW-1185">Reference proteome</keyword>
<protein>
    <recommendedName>
        <fullName evidence="2">Ice-binding protein C-terminal domain-containing protein</fullName>
    </recommendedName>
</protein>
<organism evidence="3 4">
    <name type="scientific">Sphaerotilus montanus</name>
    <dbReference type="NCBI Taxonomy" id="522889"/>
    <lineage>
        <taxon>Bacteria</taxon>
        <taxon>Pseudomonadati</taxon>
        <taxon>Pseudomonadota</taxon>
        <taxon>Betaproteobacteria</taxon>
        <taxon>Burkholderiales</taxon>
        <taxon>Sphaerotilaceae</taxon>
        <taxon>Sphaerotilus</taxon>
    </lineage>
</organism>
<gene>
    <name evidence="3" type="ORF">BDD16_002490</name>
</gene>
<dbReference type="Proteomes" id="UP000518288">
    <property type="component" value="Unassembled WGS sequence"/>
</dbReference>
<feature type="domain" description="Ice-binding protein C-terminal" evidence="2">
    <location>
        <begin position="192"/>
        <end position="217"/>
    </location>
</feature>
<accession>A0A7Y9R0T3</accession>
<sequence length="218" mass="22453">MNIRPLISSSLLAVLALSSTHSHALAVQSECTSLTSASGVTIEECAWSDGFGMGASYGIYNYSQEAITAFAVSTTAPANAEAWSEYFTWSKVYVSEATWNSTQNLSAIGQFSAVFGTEEHAAFLYWNGTADSAGLPVNITGEDALAAGQVHGGYFGFSGGYPASEFISFSGTTAGGLGGLTPLAGSFMNVSAVPEPASMALMLAGLGVVGSVARRRRA</sequence>
<dbReference type="RefSeq" id="WP_179634267.1">
    <property type="nucleotide sequence ID" value="NZ_JACCFH010000001.1"/>
</dbReference>
<feature type="chain" id="PRO_5031537847" description="Ice-binding protein C-terminal domain-containing protein" evidence="1">
    <location>
        <begin position="25"/>
        <end position="218"/>
    </location>
</feature>
<comment type="caution">
    <text evidence="3">The sequence shown here is derived from an EMBL/GenBank/DDBJ whole genome shotgun (WGS) entry which is preliminary data.</text>
</comment>
<name>A0A7Y9R0T3_9BURK</name>
<dbReference type="AlphaFoldDB" id="A0A7Y9R0T3"/>
<dbReference type="NCBIfam" id="TIGR02595">
    <property type="entry name" value="PEP_CTERM"/>
    <property type="match status" value="1"/>
</dbReference>
<dbReference type="EMBL" id="JACCFH010000001">
    <property type="protein sequence ID" value="NYG33504.1"/>
    <property type="molecule type" value="Genomic_DNA"/>
</dbReference>
<reference evidence="3 4" key="1">
    <citation type="submission" date="2020-07" db="EMBL/GenBank/DDBJ databases">
        <title>Genomic Encyclopedia of Archaeal and Bacterial Type Strains, Phase II (KMG-II): from individual species to whole genera.</title>
        <authorList>
            <person name="Goeker M."/>
        </authorList>
    </citation>
    <scope>NUCLEOTIDE SEQUENCE [LARGE SCALE GENOMIC DNA]</scope>
    <source>
        <strain evidence="3 4">DSM 21226</strain>
    </source>
</reference>